<keyword evidence="8" id="KW-1185">Reference proteome</keyword>
<evidence type="ECO:0000256" key="3">
    <source>
        <dbReference type="ARBA" id="ARBA00022989"/>
    </source>
</evidence>
<feature type="transmembrane region" description="Helical" evidence="5">
    <location>
        <begin position="126"/>
        <end position="147"/>
    </location>
</feature>
<evidence type="ECO:0000313" key="7">
    <source>
        <dbReference type="EMBL" id="PVY88991.1"/>
    </source>
</evidence>
<dbReference type="InterPro" id="IPR004837">
    <property type="entry name" value="NaCa_Exmemb"/>
</dbReference>
<feature type="transmembrane region" description="Helical" evidence="5">
    <location>
        <begin position="271"/>
        <end position="290"/>
    </location>
</feature>
<evidence type="ECO:0000256" key="2">
    <source>
        <dbReference type="ARBA" id="ARBA00022692"/>
    </source>
</evidence>
<feature type="domain" description="Sodium/calcium exchanger membrane region" evidence="6">
    <location>
        <begin position="171"/>
        <end position="313"/>
    </location>
</feature>
<dbReference type="Proteomes" id="UP000245793">
    <property type="component" value="Unassembled WGS sequence"/>
</dbReference>
<dbReference type="RefSeq" id="WP_116480544.1">
    <property type="nucleotide sequence ID" value="NZ_JBKYKF010000024.1"/>
</dbReference>
<dbReference type="GO" id="GO:0005262">
    <property type="term" value="F:calcium channel activity"/>
    <property type="evidence" value="ECO:0007669"/>
    <property type="project" value="TreeGrafter"/>
</dbReference>
<feature type="transmembrane region" description="Helical" evidence="5">
    <location>
        <begin position="206"/>
        <end position="229"/>
    </location>
</feature>
<evidence type="ECO:0000259" key="6">
    <source>
        <dbReference type="Pfam" id="PF01699"/>
    </source>
</evidence>
<dbReference type="Pfam" id="PF01699">
    <property type="entry name" value="Na_Ca_ex"/>
    <property type="match status" value="2"/>
</dbReference>
<sequence>MSIWIMLLLFAIGVALVVKGGDVFVDAASEIATELHIPKFLIGATIVSIATTLPELMVSSFAAYRGQADMAVGNAVGSVIANQGLIMAVAMVFMNYICKRRDYFVQCMLLIASVVLLYFTGKDGSVSLSTNVIFVVIFFVYMIFNVINAKKAVNEAKAVSEQTEKKDLTKHFILFVAGAAMIVFGSNFMVNYGGKIAEYFGVPERIIAVTLVAIGTSLPELVTTISAIIKKEPSLSIGNIIGANILNITMVMPVASFVSGSNLFINEAAASFDLPFMVGLTLLSLLPIMIKERSYKVQGVAMLAAYVGYLVMVL</sequence>
<keyword evidence="2 5" id="KW-0812">Transmembrane</keyword>
<accession>A0A2U1DMT2</accession>
<dbReference type="EMBL" id="QEKV01000012">
    <property type="protein sequence ID" value="PVY88991.1"/>
    <property type="molecule type" value="Genomic_DNA"/>
</dbReference>
<evidence type="ECO:0000256" key="1">
    <source>
        <dbReference type="ARBA" id="ARBA00004141"/>
    </source>
</evidence>
<organism evidence="7 8">
    <name type="scientific">Ezakiella coagulans</name>
    <dbReference type="NCBI Taxonomy" id="46507"/>
    <lineage>
        <taxon>Bacteria</taxon>
        <taxon>Bacillati</taxon>
        <taxon>Bacillota</taxon>
        <taxon>Tissierellia</taxon>
        <taxon>Ezakiella</taxon>
    </lineage>
</organism>
<dbReference type="GO" id="GO:0006874">
    <property type="term" value="P:intracellular calcium ion homeostasis"/>
    <property type="evidence" value="ECO:0007669"/>
    <property type="project" value="TreeGrafter"/>
</dbReference>
<feature type="transmembrane region" description="Helical" evidence="5">
    <location>
        <begin position="75"/>
        <end position="96"/>
    </location>
</feature>
<name>A0A2U1DMT2_9FIRM</name>
<dbReference type="PANTHER" id="PTHR10846">
    <property type="entry name" value="SODIUM/POTASSIUM/CALCIUM EXCHANGER"/>
    <property type="match status" value="1"/>
</dbReference>
<evidence type="ECO:0000256" key="5">
    <source>
        <dbReference type="SAM" id="Phobius"/>
    </source>
</evidence>
<dbReference type="NCBIfam" id="TIGR00367">
    <property type="entry name" value="calcium/sodium antiporter"/>
    <property type="match status" value="1"/>
</dbReference>
<evidence type="ECO:0000313" key="8">
    <source>
        <dbReference type="Proteomes" id="UP000245793"/>
    </source>
</evidence>
<dbReference type="InterPro" id="IPR004481">
    <property type="entry name" value="K/Na/Ca-exchanger"/>
</dbReference>
<dbReference type="Gene3D" id="1.20.1420.30">
    <property type="entry name" value="NCX, central ion-binding region"/>
    <property type="match status" value="1"/>
</dbReference>
<feature type="domain" description="Sodium/calcium exchanger membrane region" evidence="6">
    <location>
        <begin position="7"/>
        <end position="145"/>
    </location>
</feature>
<proteinExistence type="predicted"/>
<keyword evidence="4 5" id="KW-0472">Membrane</keyword>
<protein>
    <submittedName>
        <fullName evidence="7">Cation:H+ antiporter</fullName>
    </submittedName>
</protein>
<comment type="caution">
    <text evidence="7">The sequence shown here is derived from an EMBL/GenBank/DDBJ whole genome shotgun (WGS) entry which is preliminary data.</text>
</comment>
<feature type="transmembrane region" description="Helical" evidence="5">
    <location>
        <begin position="103"/>
        <end position="120"/>
    </location>
</feature>
<gene>
    <name evidence="7" type="ORF">C7381_11216</name>
</gene>
<dbReference type="GO" id="GO:0008273">
    <property type="term" value="F:calcium, potassium:sodium antiporter activity"/>
    <property type="evidence" value="ECO:0007669"/>
    <property type="project" value="TreeGrafter"/>
</dbReference>
<comment type="subcellular location">
    <subcellularLocation>
        <location evidence="1">Membrane</location>
        <topology evidence="1">Multi-pass membrane protein</topology>
    </subcellularLocation>
</comment>
<keyword evidence="3 5" id="KW-1133">Transmembrane helix</keyword>
<evidence type="ECO:0000256" key="4">
    <source>
        <dbReference type="ARBA" id="ARBA00023136"/>
    </source>
</evidence>
<feature type="transmembrane region" description="Helical" evidence="5">
    <location>
        <begin position="172"/>
        <end position="194"/>
    </location>
</feature>
<dbReference type="GO" id="GO:0005886">
    <property type="term" value="C:plasma membrane"/>
    <property type="evidence" value="ECO:0007669"/>
    <property type="project" value="TreeGrafter"/>
</dbReference>
<reference evidence="7 8" key="1">
    <citation type="submission" date="2018-04" db="EMBL/GenBank/DDBJ databases">
        <title>Genomic Encyclopedia of Type Strains, Phase IV (KMG-IV): sequencing the most valuable type-strain genomes for metagenomic binning, comparative biology and taxonomic classification.</title>
        <authorList>
            <person name="Goeker M."/>
        </authorList>
    </citation>
    <scope>NUCLEOTIDE SEQUENCE [LARGE SCALE GENOMIC DNA]</scope>
    <source>
        <strain evidence="7 8">DSM 20705</strain>
    </source>
</reference>
<dbReference type="AlphaFoldDB" id="A0A2U1DMT2"/>
<feature type="transmembrane region" description="Helical" evidence="5">
    <location>
        <begin position="241"/>
        <end position="265"/>
    </location>
</feature>
<dbReference type="InterPro" id="IPR044880">
    <property type="entry name" value="NCX_ion-bd_dom_sf"/>
</dbReference>
<feature type="transmembrane region" description="Helical" evidence="5">
    <location>
        <begin position="297"/>
        <end position="313"/>
    </location>
</feature>
<dbReference type="PANTHER" id="PTHR10846:SF8">
    <property type="entry name" value="INNER MEMBRANE PROTEIN YRBG"/>
    <property type="match status" value="1"/>
</dbReference>